<protein>
    <recommendedName>
        <fullName evidence="5">HMG box domain-containing protein</fullName>
    </recommendedName>
</protein>
<evidence type="ECO:0000256" key="4">
    <source>
        <dbReference type="SAM" id="MobiDB-lite"/>
    </source>
</evidence>
<keyword evidence="7" id="KW-1185">Reference proteome</keyword>
<accession>A0ABR2WQN3</accession>
<comment type="caution">
    <text evidence="6">The sequence shown here is derived from an EMBL/GenBank/DDBJ whole genome shotgun (WGS) entry which is preliminary data.</text>
</comment>
<dbReference type="InterPro" id="IPR050140">
    <property type="entry name" value="SRY-related_HMG-box_TF-like"/>
</dbReference>
<dbReference type="EMBL" id="JASJQH010000570">
    <property type="protein sequence ID" value="KAK9763736.1"/>
    <property type="molecule type" value="Genomic_DNA"/>
</dbReference>
<dbReference type="PANTHER" id="PTHR10270:SF161">
    <property type="entry name" value="SEX-DETERMINING REGION Y PROTEIN"/>
    <property type="match status" value="1"/>
</dbReference>
<evidence type="ECO:0000313" key="7">
    <source>
        <dbReference type="Proteomes" id="UP001479436"/>
    </source>
</evidence>
<feature type="region of interest" description="Disordered" evidence="4">
    <location>
        <begin position="183"/>
        <end position="231"/>
    </location>
</feature>
<dbReference type="Proteomes" id="UP001479436">
    <property type="component" value="Unassembled WGS sequence"/>
</dbReference>
<gene>
    <name evidence="6" type="ORF">K7432_009334</name>
</gene>
<name>A0ABR2WQN3_9FUNG</name>
<feature type="domain" description="HMG box" evidence="5">
    <location>
        <begin position="117"/>
        <end position="185"/>
    </location>
</feature>
<dbReference type="SMART" id="SM00398">
    <property type="entry name" value="HMG"/>
    <property type="match status" value="1"/>
</dbReference>
<sequence length="336" mass="38102">MKNIGQCIFPNTNYTTKGMRNTPAIGGNGASFQALGEGVGLNLFPLSYNLNSHFLPTDNSMYPMTPPFPITDTLSNPYQDEKFCEEPEANHEANADSNELNYTTSETYEKLPPKQKIPRPANCFFLFRKDKQAEIFASNPGITNMEVSRIIGKMWKNISVEEKRSYQWMAEKIKLDHQVKYPDYKYTPNRSRNKRKKSPQTPNEWEACSIDSKESPFKRQNSDEASPYIGDNGHGYLMNPDILSVYPISHDNRMVNASSFSASNYNSTSEELAAIDRSKQLSDKNIYSLPSNFGGGLMYSNATNYQNNTHLEPTSNMSSQTGFDFKWLLGDSWLES</sequence>
<evidence type="ECO:0000256" key="3">
    <source>
        <dbReference type="PROSITE-ProRule" id="PRU00267"/>
    </source>
</evidence>
<feature type="compositionally biased region" description="Basic and acidic residues" evidence="4">
    <location>
        <begin position="211"/>
        <end position="222"/>
    </location>
</feature>
<dbReference type="CDD" id="cd01389">
    <property type="entry name" value="HMG-box_ROX1-like"/>
    <property type="match status" value="1"/>
</dbReference>
<organism evidence="6 7">
    <name type="scientific">Basidiobolus ranarum</name>
    <dbReference type="NCBI Taxonomy" id="34480"/>
    <lineage>
        <taxon>Eukaryota</taxon>
        <taxon>Fungi</taxon>
        <taxon>Fungi incertae sedis</taxon>
        <taxon>Zoopagomycota</taxon>
        <taxon>Entomophthoromycotina</taxon>
        <taxon>Basidiobolomycetes</taxon>
        <taxon>Basidiobolales</taxon>
        <taxon>Basidiobolaceae</taxon>
        <taxon>Basidiobolus</taxon>
    </lineage>
</organism>
<dbReference type="Pfam" id="PF00505">
    <property type="entry name" value="HMG_box"/>
    <property type="match status" value="1"/>
</dbReference>
<evidence type="ECO:0000313" key="6">
    <source>
        <dbReference type="EMBL" id="KAK9763736.1"/>
    </source>
</evidence>
<proteinExistence type="predicted"/>
<dbReference type="Gene3D" id="1.10.30.10">
    <property type="entry name" value="High mobility group box domain"/>
    <property type="match status" value="1"/>
</dbReference>
<reference evidence="6 7" key="1">
    <citation type="submission" date="2023-04" db="EMBL/GenBank/DDBJ databases">
        <title>Genome of Basidiobolus ranarum AG-B5.</title>
        <authorList>
            <person name="Stajich J.E."/>
            <person name="Carter-House D."/>
            <person name="Gryganskyi A."/>
        </authorList>
    </citation>
    <scope>NUCLEOTIDE SEQUENCE [LARGE SCALE GENOMIC DNA]</scope>
    <source>
        <strain evidence="6 7">AG-B5</strain>
    </source>
</reference>
<keyword evidence="2" id="KW-0804">Transcription</keyword>
<dbReference type="InterPro" id="IPR009071">
    <property type="entry name" value="HMG_box_dom"/>
</dbReference>
<evidence type="ECO:0000259" key="5">
    <source>
        <dbReference type="PROSITE" id="PS50118"/>
    </source>
</evidence>
<dbReference type="InterPro" id="IPR036910">
    <property type="entry name" value="HMG_box_dom_sf"/>
</dbReference>
<dbReference type="PANTHER" id="PTHR10270">
    <property type="entry name" value="SOX TRANSCRIPTION FACTOR"/>
    <property type="match status" value="1"/>
</dbReference>
<keyword evidence="3" id="KW-0539">Nucleus</keyword>
<dbReference type="PROSITE" id="PS50118">
    <property type="entry name" value="HMG_BOX_2"/>
    <property type="match status" value="1"/>
</dbReference>
<feature type="DNA-binding region" description="HMG box" evidence="3">
    <location>
        <begin position="117"/>
        <end position="185"/>
    </location>
</feature>
<evidence type="ECO:0000256" key="1">
    <source>
        <dbReference type="ARBA" id="ARBA00023125"/>
    </source>
</evidence>
<keyword evidence="1 3" id="KW-0238">DNA-binding</keyword>
<dbReference type="SUPFAM" id="SSF47095">
    <property type="entry name" value="HMG-box"/>
    <property type="match status" value="1"/>
</dbReference>
<evidence type="ECO:0000256" key="2">
    <source>
        <dbReference type="ARBA" id="ARBA00023163"/>
    </source>
</evidence>